<reference evidence="2" key="1">
    <citation type="journal article" date="2019" name="Sci. Rep.">
        <title>Draft genome of Tanacetum cinerariifolium, the natural source of mosquito coil.</title>
        <authorList>
            <person name="Yamashiro T."/>
            <person name="Shiraishi A."/>
            <person name="Satake H."/>
            <person name="Nakayama K."/>
        </authorList>
    </citation>
    <scope>NUCLEOTIDE SEQUENCE</scope>
</reference>
<dbReference type="EMBL" id="BKCJ010007252">
    <property type="protein sequence ID" value="GEU76307.1"/>
    <property type="molecule type" value="Genomic_DNA"/>
</dbReference>
<evidence type="ECO:0000313" key="2">
    <source>
        <dbReference type="EMBL" id="GEU76307.1"/>
    </source>
</evidence>
<organism evidence="2">
    <name type="scientific">Tanacetum cinerariifolium</name>
    <name type="common">Dalmatian daisy</name>
    <name type="synonym">Chrysanthemum cinerariifolium</name>
    <dbReference type="NCBI Taxonomy" id="118510"/>
    <lineage>
        <taxon>Eukaryota</taxon>
        <taxon>Viridiplantae</taxon>
        <taxon>Streptophyta</taxon>
        <taxon>Embryophyta</taxon>
        <taxon>Tracheophyta</taxon>
        <taxon>Spermatophyta</taxon>
        <taxon>Magnoliopsida</taxon>
        <taxon>eudicotyledons</taxon>
        <taxon>Gunneridae</taxon>
        <taxon>Pentapetalae</taxon>
        <taxon>asterids</taxon>
        <taxon>campanulids</taxon>
        <taxon>Asterales</taxon>
        <taxon>Asteraceae</taxon>
        <taxon>Asteroideae</taxon>
        <taxon>Anthemideae</taxon>
        <taxon>Anthemidinae</taxon>
        <taxon>Tanacetum</taxon>
    </lineage>
</organism>
<feature type="compositionally biased region" description="Polar residues" evidence="1">
    <location>
        <begin position="101"/>
        <end position="117"/>
    </location>
</feature>
<protein>
    <submittedName>
        <fullName evidence="2">Uncharacterized protein</fullName>
    </submittedName>
</protein>
<feature type="region of interest" description="Disordered" evidence="1">
    <location>
        <begin position="1"/>
        <end position="42"/>
    </location>
</feature>
<gene>
    <name evidence="2" type="ORF">Tci_048285</name>
</gene>
<feature type="compositionally biased region" description="Basic and acidic residues" evidence="1">
    <location>
        <begin position="1"/>
        <end position="12"/>
    </location>
</feature>
<name>A0A6L2MSI7_TANCI</name>
<accession>A0A6L2MSI7</accession>
<feature type="compositionally biased region" description="Basic and acidic residues" evidence="1">
    <location>
        <begin position="27"/>
        <end position="42"/>
    </location>
</feature>
<sequence>MQKTEEKVDTSKALDASLVDMKSSGTESKEHDTSSRSRNDAHVDDVDIRPIYDEEPMVEVQTTAEINVFAIGQQHTEQLEFNNERETVGLRWVPTGKIFASSTTKVDSEPPNGSNEDITNHNECEQTLDVSTSTLNLSAGISFNPKVEGLRLHDHSNEHSSSKLVPKVVPSVNKPATSRQELESLFHHHITMLSEDGNPALANIKQALGRKIVTDMLHELGEANLTHAYYNDSRTSKDNEDPSWNTSFKTKRTHKTTLALEVLWKTLFNCICTC</sequence>
<proteinExistence type="predicted"/>
<comment type="caution">
    <text evidence="2">The sequence shown here is derived from an EMBL/GenBank/DDBJ whole genome shotgun (WGS) entry which is preliminary data.</text>
</comment>
<evidence type="ECO:0000256" key="1">
    <source>
        <dbReference type="SAM" id="MobiDB-lite"/>
    </source>
</evidence>
<feature type="region of interest" description="Disordered" evidence="1">
    <location>
        <begin position="101"/>
        <end position="122"/>
    </location>
</feature>
<dbReference type="AlphaFoldDB" id="A0A6L2MSI7"/>